<evidence type="ECO:0000313" key="1">
    <source>
        <dbReference type="EMBL" id="QBP14576.1"/>
    </source>
</evidence>
<organism evidence="1 2">
    <name type="scientific">Cupriavidus metallidurans</name>
    <dbReference type="NCBI Taxonomy" id="119219"/>
    <lineage>
        <taxon>Bacteria</taxon>
        <taxon>Pseudomonadati</taxon>
        <taxon>Pseudomonadota</taxon>
        <taxon>Betaproteobacteria</taxon>
        <taxon>Burkholderiales</taxon>
        <taxon>Burkholderiaceae</taxon>
        <taxon>Cupriavidus</taxon>
    </lineage>
</organism>
<keyword evidence="1" id="KW-0614">Plasmid</keyword>
<gene>
    <name evidence="1" type="ORF">DDF84_033325</name>
</gene>
<dbReference type="Proteomes" id="UP000253772">
    <property type="component" value="Plasmid p1"/>
</dbReference>
<dbReference type="EMBL" id="CP037902">
    <property type="protein sequence ID" value="QBP14576.1"/>
    <property type="molecule type" value="Genomic_DNA"/>
</dbReference>
<name>A0A482J395_9BURK</name>
<accession>A0A482J395</accession>
<proteinExistence type="predicted"/>
<dbReference type="OrthoDB" id="9874605at2"/>
<dbReference type="AlphaFoldDB" id="A0A482J395"/>
<protein>
    <submittedName>
        <fullName evidence="1">Uncharacterized protein</fullName>
    </submittedName>
</protein>
<sequence length="67" mass="7460">MPLSPTAQMFVNLARERDRADLQHSYVECVGHGGQTERHPHTGAARATEMEKLTDDEYAARLGVSHL</sequence>
<evidence type="ECO:0000313" key="2">
    <source>
        <dbReference type="Proteomes" id="UP000253772"/>
    </source>
</evidence>
<dbReference type="RefSeq" id="WP_111733865.1">
    <property type="nucleotide sequence ID" value="NZ_CP037902.1"/>
</dbReference>
<reference evidence="1 2" key="1">
    <citation type="submission" date="2019-03" db="EMBL/GenBank/DDBJ databases">
        <title>Comparative insights into the high quality Complete genome sequence of highly metal resistant Cupriavidus metallidurans strain BS1 isolated from a gold-copper mine.</title>
        <authorList>
            <person name="Mazhar H.S."/>
            <person name="Rensing C."/>
        </authorList>
    </citation>
    <scope>NUCLEOTIDE SEQUENCE [LARGE SCALE GENOMIC DNA]</scope>
    <source>
        <strain evidence="1 2">BS1</strain>
        <plasmid evidence="1 2">p1</plasmid>
    </source>
</reference>
<geneLocation type="plasmid" evidence="1">
    <name>p1</name>
</geneLocation>